<name>A0A9D6V7U8_9BACT</name>
<comment type="caution">
    <text evidence="2">The sequence shown here is derived from an EMBL/GenBank/DDBJ whole genome shotgun (WGS) entry which is preliminary data.</text>
</comment>
<sequence>MNFITRILTNSWVAGLVLIIAGGGLYALYSKGKIMEAAVGGLLLAIAVILIIKGGKRKQRNPPD</sequence>
<reference evidence="2" key="1">
    <citation type="submission" date="2020-07" db="EMBL/GenBank/DDBJ databases">
        <title>Huge and variable diversity of episymbiotic CPR bacteria and DPANN archaea in groundwater ecosystems.</title>
        <authorList>
            <person name="He C.Y."/>
            <person name="Keren R."/>
            <person name="Whittaker M."/>
            <person name="Farag I.F."/>
            <person name="Doudna J."/>
            <person name="Cate J.H.D."/>
            <person name="Banfield J.F."/>
        </authorList>
    </citation>
    <scope>NUCLEOTIDE SEQUENCE</scope>
    <source>
        <strain evidence="2">NC_groundwater_1664_Pr3_B-0.1um_52_9</strain>
    </source>
</reference>
<keyword evidence="1" id="KW-1133">Transmembrane helix</keyword>
<evidence type="ECO:0000313" key="2">
    <source>
        <dbReference type="EMBL" id="MBI5250627.1"/>
    </source>
</evidence>
<evidence type="ECO:0000313" key="3">
    <source>
        <dbReference type="Proteomes" id="UP000807825"/>
    </source>
</evidence>
<accession>A0A9D6V7U8</accession>
<organism evidence="2 3">
    <name type="scientific">Desulfomonile tiedjei</name>
    <dbReference type="NCBI Taxonomy" id="2358"/>
    <lineage>
        <taxon>Bacteria</taxon>
        <taxon>Pseudomonadati</taxon>
        <taxon>Thermodesulfobacteriota</taxon>
        <taxon>Desulfomonilia</taxon>
        <taxon>Desulfomonilales</taxon>
        <taxon>Desulfomonilaceae</taxon>
        <taxon>Desulfomonile</taxon>
    </lineage>
</organism>
<feature type="transmembrane region" description="Helical" evidence="1">
    <location>
        <begin position="34"/>
        <end position="52"/>
    </location>
</feature>
<keyword evidence="1" id="KW-0812">Transmembrane</keyword>
<proteinExistence type="predicted"/>
<feature type="transmembrane region" description="Helical" evidence="1">
    <location>
        <begin position="7"/>
        <end position="28"/>
    </location>
</feature>
<keyword evidence="1" id="KW-0472">Membrane</keyword>
<dbReference type="AlphaFoldDB" id="A0A9D6V7U8"/>
<dbReference type="Proteomes" id="UP000807825">
    <property type="component" value="Unassembled WGS sequence"/>
</dbReference>
<protein>
    <submittedName>
        <fullName evidence="2">Uncharacterized protein</fullName>
    </submittedName>
</protein>
<dbReference type="EMBL" id="JACRDE010000369">
    <property type="protein sequence ID" value="MBI5250627.1"/>
    <property type="molecule type" value="Genomic_DNA"/>
</dbReference>
<gene>
    <name evidence="2" type="ORF">HY912_14145</name>
</gene>
<evidence type="ECO:0000256" key="1">
    <source>
        <dbReference type="SAM" id="Phobius"/>
    </source>
</evidence>